<evidence type="ECO:0000256" key="3">
    <source>
        <dbReference type="ARBA" id="ARBA00022691"/>
    </source>
</evidence>
<dbReference type="PANTHER" id="PTHR12843:SF5">
    <property type="entry name" value="EEF1A LYSINE METHYLTRANSFERASE 2"/>
    <property type="match status" value="1"/>
</dbReference>
<dbReference type="GO" id="GO:0016192">
    <property type="term" value="P:vesicle-mediated transport"/>
    <property type="evidence" value="ECO:0007669"/>
    <property type="project" value="UniProtKB-UniRule"/>
</dbReference>
<evidence type="ECO:0000313" key="6">
    <source>
        <dbReference type="Proteomes" id="UP000799538"/>
    </source>
</evidence>
<protein>
    <recommendedName>
        <fullName evidence="4">Protein-lysine N-methyltransferase EFM4</fullName>
        <ecNumber evidence="4">2.1.1.-</ecNumber>
    </recommendedName>
    <alternativeName>
        <fullName evidence="4">Elongation factor methyltransferase 4</fullName>
    </alternativeName>
</protein>
<keyword evidence="4" id="KW-0963">Cytoplasm</keyword>
<dbReference type="HAMAP" id="MF_03188">
    <property type="entry name" value="Methyltr_EFM4"/>
    <property type="match status" value="1"/>
</dbReference>
<dbReference type="GO" id="GO:0016279">
    <property type="term" value="F:protein-lysine N-methyltransferase activity"/>
    <property type="evidence" value="ECO:0007669"/>
    <property type="project" value="UniProtKB-UniRule"/>
</dbReference>
<comment type="similarity">
    <text evidence="4">Belongs to the class I-like SAM-binding methyltransferase superfamily. EFM4 family.</text>
</comment>
<dbReference type="OrthoDB" id="10069295at2759"/>
<dbReference type="GO" id="GO:0032259">
    <property type="term" value="P:methylation"/>
    <property type="evidence" value="ECO:0007669"/>
    <property type="project" value="UniProtKB-KW"/>
</dbReference>
<dbReference type="AlphaFoldDB" id="A0A6A6GKE3"/>
<dbReference type="EMBL" id="ML992503">
    <property type="protein sequence ID" value="KAF2226212.1"/>
    <property type="molecule type" value="Genomic_DNA"/>
</dbReference>
<keyword evidence="1 4" id="KW-0489">Methyltransferase</keyword>
<evidence type="ECO:0000256" key="2">
    <source>
        <dbReference type="ARBA" id="ARBA00022679"/>
    </source>
</evidence>
<dbReference type="InterPro" id="IPR029063">
    <property type="entry name" value="SAM-dependent_MTases_sf"/>
</dbReference>
<reference evidence="6" key="1">
    <citation type="journal article" date="2020" name="Stud. Mycol.">
        <title>101 Dothideomycetes genomes: A test case for predicting lifestyles and emergence of pathogens.</title>
        <authorList>
            <person name="Haridas S."/>
            <person name="Albert R."/>
            <person name="Binder M."/>
            <person name="Bloem J."/>
            <person name="LaButti K."/>
            <person name="Salamov A."/>
            <person name="Andreopoulos B."/>
            <person name="Baker S."/>
            <person name="Barry K."/>
            <person name="Bills G."/>
            <person name="Bluhm B."/>
            <person name="Cannon C."/>
            <person name="Castanera R."/>
            <person name="Culley D."/>
            <person name="Daum C."/>
            <person name="Ezra D."/>
            <person name="Gonzalez J."/>
            <person name="Henrissat B."/>
            <person name="Kuo A."/>
            <person name="Liang C."/>
            <person name="Lipzen A."/>
            <person name="Lutzoni F."/>
            <person name="Magnuson J."/>
            <person name="Mondo S."/>
            <person name="Nolan M."/>
            <person name="Ohm R."/>
            <person name="Pangilinan J."/>
            <person name="Park H.-J."/>
            <person name="Ramirez L."/>
            <person name="Alfaro M."/>
            <person name="Sun H."/>
            <person name="Tritt A."/>
            <person name="Yoshinaga Y."/>
            <person name="Zwiers L.-H."/>
            <person name="Turgeon B."/>
            <person name="Goodwin S."/>
            <person name="Spatafora J."/>
            <person name="Crous P."/>
            <person name="Grigoriev I."/>
        </authorList>
    </citation>
    <scope>NUCLEOTIDE SEQUENCE [LARGE SCALE GENOMIC DNA]</scope>
    <source>
        <strain evidence="6">CECT 20119</strain>
    </source>
</reference>
<dbReference type="Proteomes" id="UP000799538">
    <property type="component" value="Unassembled WGS sequence"/>
</dbReference>
<dbReference type="Gene3D" id="3.40.50.150">
    <property type="entry name" value="Vaccinia Virus protein VP39"/>
    <property type="match status" value="1"/>
</dbReference>
<comment type="subcellular location">
    <subcellularLocation>
        <location evidence="4">Cytoplasm</location>
    </subcellularLocation>
</comment>
<dbReference type="GO" id="GO:0005737">
    <property type="term" value="C:cytoplasm"/>
    <property type="evidence" value="ECO:0007669"/>
    <property type="project" value="UniProtKB-SubCell"/>
</dbReference>
<dbReference type="EC" id="2.1.1.-" evidence="4"/>
<gene>
    <name evidence="4" type="primary">EFM4</name>
    <name evidence="5" type="ORF">BDZ85DRAFT_288365</name>
</gene>
<keyword evidence="4" id="KW-0813">Transport</keyword>
<accession>A0A6A6GKE3</accession>
<comment type="function">
    <text evidence="4">S-adenosyl-L-methionine-dependent protein-lysine N-methyltransferase that mono- and dimethylates elongation factor 1-alpha at 'Lys-316'. May play a role in intracellular transport.</text>
</comment>
<dbReference type="InterPro" id="IPR026635">
    <property type="entry name" value="Efm4/METTL10"/>
</dbReference>
<keyword evidence="2 4" id="KW-0808">Transferase</keyword>
<organism evidence="5 6">
    <name type="scientific">Elsinoe ampelina</name>
    <dbReference type="NCBI Taxonomy" id="302913"/>
    <lineage>
        <taxon>Eukaryota</taxon>
        <taxon>Fungi</taxon>
        <taxon>Dikarya</taxon>
        <taxon>Ascomycota</taxon>
        <taxon>Pezizomycotina</taxon>
        <taxon>Dothideomycetes</taxon>
        <taxon>Dothideomycetidae</taxon>
        <taxon>Myriangiales</taxon>
        <taxon>Elsinoaceae</taxon>
        <taxon>Elsinoe</taxon>
    </lineage>
</organism>
<evidence type="ECO:0000256" key="4">
    <source>
        <dbReference type="HAMAP-Rule" id="MF_03188"/>
    </source>
</evidence>
<evidence type="ECO:0000313" key="5">
    <source>
        <dbReference type="EMBL" id="KAF2226212.1"/>
    </source>
</evidence>
<sequence>MAEPLNTSELGSKSYWDAAYRTELSNHATDASDEGTIWFSDTGAEEKVLSLLEDLADEGILHKCPSSDADADDGTAVPPPTSGEGTVEFYRWDLLADDPGNWLGEGFDVVLDKGTFDAISLAEGTDGQGRRAHEGYRDRVLPLVKKGGFFVITSCNWTREEVLQWFGGGEGELRLFREVKYPSFTFGGKKGQSVCTLAFRRGK</sequence>
<keyword evidence="6" id="KW-1185">Reference proteome</keyword>
<name>A0A6A6GKE3_9PEZI</name>
<keyword evidence="3 4" id="KW-0949">S-adenosyl-L-methionine</keyword>
<dbReference type="SUPFAM" id="SSF53335">
    <property type="entry name" value="S-adenosyl-L-methionine-dependent methyltransferases"/>
    <property type="match status" value="1"/>
</dbReference>
<dbReference type="PANTHER" id="PTHR12843">
    <property type="entry name" value="PROTEIN-LYSINE N-METHYLTRANSFERASE METTL10"/>
    <property type="match status" value="1"/>
</dbReference>
<proteinExistence type="inferred from homology"/>
<evidence type="ECO:0000256" key="1">
    <source>
        <dbReference type="ARBA" id="ARBA00022603"/>
    </source>
</evidence>